<dbReference type="RefSeq" id="WP_108780639.1">
    <property type="nucleotide sequence ID" value="NZ_OMKW01000001.1"/>
</dbReference>
<accession>A0A2R8A781</accession>
<feature type="coiled-coil region" evidence="1">
    <location>
        <begin position="335"/>
        <end position="362"/>
    </location>
</feature>
<keyword evidence="3" id="KW-1133">Transmembrane helix</keyword>
<keyword evidence="5" id="KW-1185">Reference proteome</keyword>
<dbReference type="OrthoDB" id="7810642at2"/>
<feature type="compositionally biased region" description="Basic residues" evidence="2">
    <location>
        <begin position="26"/>
        <end position="36"/>
    </location>
</feature>
<evidence type="ECO:0000313" key="4">
    <source>
        <dbReference type="EMBL" id="SPF27868.1"/>
    </source>
</evidence>
<proteinExistence type="predicted"/>
<evidence type="ECO:0000256" key="1">
    <source>
        <dbReference type="SAM" id="Coils"/>
    </source>
</evidence>
<keyword evidence="3" id="KW-0812">Transmembrane</keyword>
<dbReference type="AlphaFoldDB" id="A0A2R8A781"/>
<feature type="compositionally biased region" description="Basic and acidic residues" evidence="2">
    <location>
        <begin position="58"/>
        <end position="68"/>
    </location>
</feature>
<protein>
    <submittedName>
        <fullName evidence="4">Uncharacterized protein</fullName>
    </submittedName>
</protein>
<organism evidence="4 5">
    <name type="scientific">Pontivivens insulae</name>
    <dbReference type="NCBI Taxonomy" id="1639689"/>
    <lineage>
        <taxon>Bacteria</taxon>
        <taxon>Pseudomonadati</taxon>
        <taxon>Pseudomonadota</taxon>
        <taxon>Alphaproteobacteria</taxon>
        <taxon>Rhodobacterales</taxon>
        <taxon>Paracoccaceae</taxon>
        <taxon>Pontivivens</taxon>
    </lineage>
</organism>
<dbReference type="EMBL" id="OMKW01000001">
    <property type="protein sequence ID" value="SPF27868.1"/>
    <property type="molecule type" value="Genomic_DNA"/>
</dbReference>
<evidence type="ECO:0000256" key="2">
    <source>
        <dbReference type="SAM" id="MobiDB-lite"/>
    </source>
</evidence>
<gene>
    <name evidence="4" type="ORF">POI8812_00163</name>
</gene>
<feature type="region of interest" description="Disordered" evidence="2">
    <location>
        <begin position="1"/>
        <end position="148"/>
    </location>
</feature>
<feature type="transmembrane region" description="Helical" evidence="3">
    <location>
        <begin position="500"/>
        <end position="522"/>
    </location>
</feature>
<sequence>MTTPEDEAKSGPGPAPVVDEKEAQRAARRARRRARRLMQEAETWEEHSATNGAVPPPDEIKPGKRRQDVMNVIAARVKREKRAEEAVDGASAETPPPQTEAAPEATIEEPRQEIRSGESLPATTPIAGGAVAKVGDDQPPPPPGGSIFDTREEEIAAIQRELVQRRRSRFLLLWLRLAFFVVLPTFLVGNYYYNHATDFYSTKSNFKIQAAAASADPAAAQAASVAASSDAIAIQDFLTSREAMRIIDSEFDLIAHYQDVTVDPIQRLDADASENDAYALYKDRVLIGFDLAEGIIRMEVIDSDPDMALALNNRMIELAEGRVEEMSDRTEQSTVANAQKVLEEAEAALDDAYEEVLTLQEQLGIFSTDIEIELIQGQIGSLTAQLQERELARVALLENPRPNQTQLRTLDAEIERLRDAIAEQRGLIVNAQEGSASLARISAEVSRAEAELETRRALQLAAFEGVDAARREADRRSIFLARAVNPVMPVTPSYPRAFEYTVLSFIIFFAAYLIVSLTISILREQMSYGEVTS</sequence>
<keyword evidence="1" id="KW-0175">Coiled coil</keyword>
<reference evidence="4 5" key="1">
    <citation type="submission" date="2018-03" db="EMBL/GenBank/DDBJ databases">
        <authorList>
            <person name="Keele B.F."/>
        </authorList>
    </citation>
    <scope>NUCLEOTIDE SEQUENCE [LARGE SCALE GENOMIC DNA]</scope>
    <source>
        <strain evidence="4 5">CeCT 8812</strain>
    </source>
</reference>
<name>A0A2R8A781_9RHOB</name>
<evidence type="ECO:0000313" key="5">
    <source>
        <dbReference type="Proteomes" id="UP000244932"/>
    </source>
</evidence>
<evidence type="ECO:0000256" key="3">
    <source>
        <dbReference type="SAM" id="Phobius"/>
    </source>
</evidence>
<feature type="transmembrane region" description="Helical" evidence="3">
    <location>
        <begin position="170"/>
        <end position="193"/>
    </location>
</feature>
<keyword evidence="3" id="KW-0472">Membrane</keyword>
<dbReference type="Proteomes" id="UP000244932">
    <property type="component" value="Unassembled WGS sequence"/>
</dbReference>